<dbReference type="PRINTS" id="PR00455">
    <property type="entry name" value="HTHTETR"/>
</dbReference>
<accession>A0A1X7J6H4</accession>
<gene>
    <name evidence="4" type="ORF">SAMN06275492_10912</name>
</gene>
<feature type="DNA-binding region" description="H-T-H motif" evidence="2">
    <location>
        <begin position="30"/>
        <end position="49"/>
    </location>
</feature>
<reference evidence="5" key="1">
    <citation type="submission" date="2017-04" db="EMBL/GenBank/DDBJ databases">
        <authorList>
            <person name="Varghese N."/>
            <person name="Submissions S."/>
        </authorList>
    </citation>
    <scope>NUCLEOTIDE SEQUENCE [LARGE SCALE GENOMIC DNA]</scope>
    <source>
        <strain evidence="5">USBA 82</strain>
    </source>
</reference>
<dbReference type="InterPro" id="IPR023772">
    <property type="entry name" value="DNA-bd_HTH_TetR-type_CS"/>
</dbReference>
<protein>
    <submittedName>
        <fullName evidence="4">Transcriptional regulator, TetR family</fullName>
    </submittedName>
</protein>
<dbReference type="PROSITE" id="PS50977">
    <property type="entry name" value="HTH_TETR_2"/>
    <property type="match status" value="1"/>
</dbReference>
<keyword evidence="5" id="KW-1185">Reference proteome</keyword>
<dbReference type="PANTHER" id="PTHR43479:SF11">
    <property type="entry name" value="ACREF_ENVCD OPERON REPRESSOR-RELATED"/>
    <property type="match status" value="1"/>
</dbReference>
<dbReference type="AlphaFoldDB" id="A0A1X7J6H4"/>
<organism evidence="4 5">
    <name type="scientific">Dethiosulfovibrio salsuginis</name>
    <dbReference type="NCBI Taxonomy" id="561720"/>
    <lineage>
        <taxon>Bacteria</taxon>
        <taxon>Thermotogati</taxon>
        <taxon>Synergistota</taxon>
        <taxon>Synergistia</taxon>
        <taxon>Synergistales</taxon>
        <taxon>Dethiosulfovibrionaceae</taxon>
        <taxon>Dethiosulfovibrio</taxon>
    </lineage>
</organism>
<dbReference type="GO" id="GO:0003677">
    <property type="term" value="F:DNA binding"/>
    <property type="evidence" value="ECO:0007669"/>
    <property type="project" value="UniProtKB-UniRule"/>
</dbReference>
<dbReference type="InterPro" id="IPR050624">
    <property type="entry name" value="HTH-type_Tx_Regulator"/>
</dbReference>
<evidence type="ECO:0000313" key="5">
    <source>
        <dbReference type="Proteomes" id="UP000193355"/>
    </source>
</evidence>
<dbReference type="PROSITE" id="PS01081">
    <property type="entry name" value="HTH_TETR_1"/>
    <property type="match status" value="1"/>
</dbReference>
<evidence type="ECO:0000259" key="3">
    <source>
        <dbReference type="PROSITE" id="PS50977"/>
    </source>
</evidence>
<feature type="domain" description="HTH tetR-type" evidence="3">
    <location>
        <begin position="7"/>
        <end position="67"/>
    </location>
</feature>
<dbReference type="SUPFAM" id="SSF46689">
    <property type="entry name" value="Homeodomain-like"/>
    <property type="match status" value="1"/>
</dbReference>
<dbReference type="OrthoDB" id="9798857at2"/>
<dbReference type="InterPro" id="IPR009057">
    <property type="entry name" value="Homeodomain-like_sf"/>
</dbReference>
<dbReference type="PANTHER" id="PTHR43479">
    <property type="entry name" value="ACREF/ENVCD OPERON REPRESSOR-RELATED"/>
    <property type="match status" value="1"/>
</dbReference>
<dbReference type="Gene3D" id="1.10.357.10">
    <property type="entry name" value="Tetracycline Repressor, domain 2"/>
    <property type="match status" value="1"/>
</dbReference>
<proteinExistence type="predicted"/>
<evidence type="ECO:0000256" key="1">
    <source>
        <dbReference type="ARBA" id="ARBA00023125"/>
    </source>
</evidence>
<name>A0A1X7J6H4_9BACT</name>
<dbReference type="InterPro" id="IPR001647">
    <property type="entry name" value="HTH_TetR"/>
</dbReference>
<dbReference type="STRING" id="561720.SAMN06275492_10912"/>
<sequence length="226" mass="25400">MIEREGRDVRGDILGSARRLFLQDGYDRVSVDRVIQDAGASKGSFYHYFQSKADLADELVREMLAPVYRQIGEIAESNLDGLSKLNQAFRIAYQWKSDNAKMLKFIVRSFWSDSNLLVRHKMKSWSMKKDKALLAGMLGQGMEEGTFAIEDPEDVAELIVHLGTGIGESMAALFVSIDDSPDKIELMERKVKLFERTLDCILGVPKGTVKTFDMESLKVILAEGVI</sequence>
<dbReference type="EMBL" id="FXBB01000009">
    <property type="protein sequence ID" value="SMG23285.1"/>
    <property type="molecule type" value="Genomic_DNA"/>
</dbReference>
<evidence type="ECO:0000313" key="4">
    <source>
        <dbReference type="EMBL" id="SMG23285.1"/>
    </source>
</evidence>
<dbReference type="Pfam" id="PF00440">
    <property type="entry name" value="TetR_N"/>
    <property type="match status" value="1"/>
</dbReference>
<keyword evidence="1 2" id="KW-0238">DNA-binding</keyword>
<dbReference type="RefSeq" id="WP_159448233.1">
    <property type="nucleotide sequence ID" value="NZ_FXBB01000009.1"/>
</dbReference>
<evidence type="ECO:0000256" key="2">
    <source>
        <dbReference type="PROSITE-ProRule" id="PRU00335"/>
    </source>
</evidence>
<dbReference type="Proteomes" id="UP000193355">
    <property type="component" value="Unassembled WGS sequence"/>
</dbReference>